<dbReference type="InterPro" id="IPR005829">
    <property type="entry name" value="Sugar_transporter_CS"/>
</dbReference>
<dbReference type="PANTHER" id="PTHR48022">
    <property type="entry name" value="PLASTIDIC GLUCOSE TRANSPORTER 4"/>
    <property type="match status" value="1"/>
</dbReference>
<dbReference type="AlphaFoldDB" id="A0A9N9YJK5"/>
<dbReference type="GO" id="GO:0016020">
    <property type="term" value="C:membrane"/>
    <property type="evidence" value="ECO:0007669"/>
    <property type="project" value="UniProtKB-SubCell"/>
</dbReference>
<reference evidence="6" key="1">
    <citation type="submission" date="2021-10" db="EMBL/GenBank/DDBJ databases">
        <authorList>
            <person name="Piombo E."/>
        </authorList>
    </citation>
    <scope>NUCLEOTIDE SEQUENCE</scope>
</reference>
<dbReference type="OrthoDB" id="5119681at2759"/>
<feature type="transmembrane region" description="Helical" evidence="5">
    <location>
        <begin position="211"/>
        <end position="229"/>
    </location>
</feature>
<dbReference type="InterPro" id="IPR050360">
    <property type="entry name" value="MFS_Sugar_Transporters"/>
</dbReference>
<dbReference type="PANTHER" id="PTHR48022:SF28">
    <property type="entry name" value="MAJOR FACILITATOR SUPERFAMILY (MFS) PROFILE DOMAIN-CONTAINING PROTEIN-RELATED"/>
    <property type="match status" value="1"/>
</dbReference>
<accession>A0A9N9YJK5</accession>
<evidence type="ECO:0000313" key="7">
    <source>
        <dbReference type="Proteomes" id="UP000696573"/>
    </source>
</evidence>
<organism evidence="6 7">
    <name type="scientific">Clonostachys rhizophaga</name>
    <dbReference type="NCBI Taxonomy" id="160324"/>
    <lineage>
        <taxon>Eukaryota</taxon>
        <taxon>Fungi</taxon>
        <taxon>Dikarya</taxon>
        <taxon>Ascomycota</taxon>
        <taxon>Pezizomycotina</taxon>
        <taxon>Sordariomycetes</taxon>
        <taxon>Hypocreomycetidae</taxon>
        <taxon>Hypocreales</taxon>
        <taxon>Bionectriaceae</taxon>
        <taxon>Clonostachys</taxon>
    </lineage>
</organism>
<protein>
    <recommendedName>
        <fullName evidence="8">Major facilitator superfamily (MFS) profile domain-containing protein</fullName>
    </recommendedName>
</protein>
<dbReference type="Pfam" id="PF00083">
    <property type="entry name" value="Sugar_tr"/>
    <property type="match status" value="1"/>
</dbReference>
<sequence>MAFVPFFPGSPRWLIMKERNEEALEVIQRLGGNSQTEDENRAVHEEIRASVQHETTRQIILSAGTQLMQQWSGINALFYYLPVVFASLGVGRNLSLILSLCNAMDMTVSTVLGALWIEGVGRKKLMVWGAVGQSICFCFISIGLSLGGSRWEAVAVAFVFGYSTVFALTWIAVPWMYPAEVNTQRMRIAGAGVATATNWINNYAVVLVTPYLIYAVLNTAFAIICKVFYVETARLSLEQIDSIFDRSAPIKSIEGTGVVTDNEKATSEALPSVMHVPKGDSKHGSN</sequence>
<evidence type="ECO:0000256" key="4">
    <source>
        <dbReference type="ARBA" id="ARBA00023136"/>
    </source>
</evidence>
<dbReference type="PROSITE" id="PS00216">
    <property type="entry name" value="SUGAR_TRANSPORT_1"/>
    <property type="match status" value="1"/>
</dbReference>
<feature type="transmembrane region" description="Helical" evidence="5">
    <location>
        <begin position="71"/>
        <end position="90"/>
    </location>
</feature>
<comment type="subcellular location">
    <subcellularLocation>
        <location evidence="1">Membrane</location>
        <topology evidence="1">Multi-pass membrane protein</topology>
    </subcellularLocation>
</comment>
<keyword evidence="3 5" id="KW-1133">Transmembrane helix</keyword>
<keyword evidence="2 5" id="KW-0812">Transmembrane</keyword>
<evidence type="ECO:0000256" key="3">
    <source>
        <dbReference type="ARBA" id="ARBA00022989"/>
    </source>
</evidence>
<dbReference type="GO" id="GO:0005351">
    <property type="term" value="F:carbohydrate:proton symporter activity"/>
    <property type="evidence" value="ECO:0007669"/>
    <property type="project" value="TreeGrafter"/>
</dbReference>
<comment type="caution">
    <text evidence="6">The sequence shown here is derived from an EMBL/GenBank/DDBJ whole genome shotgun (WGS) entry which is preliminary data.</text>
</comment>
<name>A0A9N9YJK5_9HYPO</name>
<gene>
    <name evidence="6" type="ORF">CRHIZ90672A_00017619</name>
</gene>
<dbReference type="InterPro" id="IPR036259">
    <property type="entry name" value="MFS_trans_sf"/>
</dbReference>
<evidence type="ECO:0000256" key="5">
    <source>
        <dbReference type="SAM" id="Phobius"/>
    </source>
</evidence>
<proteinExistence type="predicted"/>
<evidence type="ECO:0000313" key="6">
    <source>
        <dbReference type="EMBL" id="CAH0019642.1"/>
    </source>
</evidence>
<dbReference type="InterPro" id="IPR005828">
    <property type="entry name" value="MFS_sugar_transport-like"/>
</dbReference>
<feature type="transmembrane region" description="Helical" evidence="5">
    <location>
        <begin position="125"/>
        <end position="147"/>
    </location>
</feature>
<dbReference type="Proteomes" id="UP000696573">
    <property type="component" value="Unassembled WGS sequence"/>
</dbReference>
<evidence type="ECO:0008006" key="8">
    <source>
        <dbReference type="Google" id="ProtNLM"/>
    </source>
</evidence>
<feature type="transmembrane region" description="Helical" evidence="5">
    <location>
        <begin position="96"/>
        <end position="118"/>
    </location>
</feature>
<dbReference type="Gene3D" id="1.20.1250.20">
    <property type="entry name" value="MFS general substrate transporter like domains"/>
    <property type="match status" value="1"/>
</dbReference>
<keyword evidence="7" id="KW-1185">Reference proteome</keyword>
<evidence type="ECO:0000256" key="2">
    <source>
        <dbReference type="ARBA" id="ARBA00022692"/>
    </source>
</evidence>
<dbReference type="EMBL" id="CABFNQ020000586">
    <property type="protein sequence ID" value="CAH0019642.1"/>
    <property type="molecule type" value="Genomic_DNA"/>
</dbReference>
<feature type="transmembrane region" description="Helical" evidence="5">
    <location>
        <begin position="153"/>
        <end position="176"/>
    </location>
</feature>
<evidence type="ECO:0000256" key="1">
    <source>
        <dbReference type="ARBA" id="ARBA00004141"/>
    </source>
</evidence>
<dbReference type="SUPFAM" id="SSF103473">
    <property type="entry name" value="MFS general substrate transporter"/>
    <property type="match status" value="1"/>
</dbReference>
<keyword evidence="4 5" id="KW-0472">Membrane</keyword>